<feature type="compositionally biased region" description="Low complexity" evidence="1">
    <location>
        <begin position="577"/>
        <end position="601"/>
    </location>
</feature>
<name>A0A8H5B7D4_9AGAR</name>
<dbReference type="EMBL" id="JAACJJ010000031">
    <property type="protein sequence ID" value="KAF5317949.1"/>
    <property type="molecule type" value="Genomic_DNA"/>
</dbReference>
<protein>
    <submittedName>
        <fullName evidence="2">Uncharacterized protein</fullName>
    </submittedName>
</protein>
<feature type="region of interest" description="Disordered" evidence="1">
    <location>
        <begin position="546"/>
        <end position="604"/>
    </location>
</feature>
<feature type="region of interest" description="Disordered" evidence="1">
    <location>
        <begin position="258"/>
        <end position="375"/>
    </location>
</feature>
<feature type="compositionally biased region" description="Low complexity" evidence="1">
    <location>
        <begin position="348"/>
        <end position="359"/>
    </location>
</feature>
<sequence length="907" mass="95322">MSHATFSLPHVFPSSSRPRHMNTPSAQPFQGFHISPPNVPQSTHLLASATAPGVQRTLPYLLAARGSSSLSYNSRKFNPAGYSSESSSSSFSPRSRGSSTRMVAPAAGTQLQAGQVAGAAAAGVMHRKSRATCTLSLAHVSASAFRPSFSTSMSTSSGVESPSAASTADLYSDSGSDEESSVVHEDKLDQAQAQALKDAVGDAPVHMWVGVESPFPRVEVEVEAGNGTVSSEESMVFSEPEDVETTLKTVPIAIPSRLPIRTKKSQRSMAEKRKQSEVNIIPFPSSEASSSSSFNGYMQERHSHTRERSGSISSSYSSTSSRSYSSSSSGSSSVTSVTSSSSPPPHALLRTSPPLSLKPLPKRARRASNASIESFQHPAPAALSIDTSAATTASSSSASAVVDDRDPPSPSSPISASSSCTLIDSDDASDSISTPLSPVKTDLKAKSTLALTMENTPPPPPYSLLPPPYSPSLGKGSDAKEATTTVQSPRPRRPLPDPPAQAPASVLATVHVPEEVTPIPVEVSVIHAPVPRAAFVRIEGANEVPSLEGSGDKGLSASQPGDSVVSLPPISPPAQPPRVRTTSRTTVSGSSASTKASTPASRRSRISTGELKVLLCLYRTVVFGLESRYRLEGERSESPSSFMDQKASSPRFPLVEEDEDSDKNTHTPHSSPSTSPSAPSHFPAARFNPSSCACPSPSPCPGSSPSPSIQAFKEARQQAKAKQAADNAMDVQDALLAIRLRGLLRAQGVPEADLDLRVDSRTQLGENKDPRSTIVVEDDGGAEDLDPFAEIELDSAADSSDVGRSSVPARPFKASPPPLSRSTSSSGGKTVIAPSAAYMIALLTMRYRYASPSRRHRLPYGPRKNGAHAGGRKSKLNIAAWAADSDGGIEEQEEADFDSCSVVDWYM</sequence>
<feature type="region of interest" description="Disordered" evidence="1">
    <location>
        <begin position="1"/>
        <end position="40"/>
    </location>
</feature>
<feature type="region of interest" description="Disordered" evidence="1">
    <location>
        <begin position="151"/>
        <end position="185"/>
    </location>
</feature>
<feature type="compositionally biased region" description="Basic and acidic residues" evidence="1">
    <location>
        <begin position="760"/>
        <end position="771"/>
    </location>
</feature>
<keyword evidence="3" id="KW-1185">Reference proteome</keyword>
<feature type="compositionally biased region" description="Low complexity" evidence="1">
    <location>
        <begin position="310"/>
        <end position="341"/>
    </location>
</feature>
<dbReference type="Proteomes" id="UP000567179">
    <property type="component" value="Unassembled WGS sequence"/>
</dbReference>
<comment type="caution">
    <text evidence="2">The sequence shown here is derived from an EMBL/GenBank/DDBJ whole genome shotgun (WGS) entry which is preliminary data.</text>
</comment>
<feature type="region of interest" description="Disordered" evidence="1">
    <location>
        <begin position="794"/>
        <end position="828"/>
    </location>
</feature>
<feature type="region of interest" description="Disordered" evidence="1">
    <location>
        <begin position="79"/>
        <end position="103"/>
    </location>
</feature>
<proteinExistence type="predicted"/>
<feature type="compositionally biased region" description="Low complexity" evidence="1">
    <location>
        <begin position="83"/>
        <end position="103"/>
    </location>
</feature>
<feature type="compositionally biased region" description="Polar residues" evidence="1">
    <location>
        <begin position="638"/>
        <end position="648"/>
    </location>
</feature>
<evidence type="ECO:0000313" key="3">
    <source>
        <dbReference type="Proteomes" id="UP000567179"/>
    </source>
</evidence>
<gene>
    <name evidence="2" type="ORF">D9619_012054</name>
</gene>
<feature type="region of interest" description="Disordered" evidence="1">
    <location>
        <begin position="387"/>
        <end position="439"/>
    </location>
</feature>
<organism evidence="2 3">
    <name type="scientific">Psilocybe cf. subviscida</name>
    <dbReference type="NCBI Taxonomy" id="2480587"/>
    <lineage>
        <taxon>Eukaryota</taxon>
        <taxon>Fungi</taxon>
        <taxon>Dikarya</taxon>
        <taxon>Basidiomycota</taxon>
        <taxon>Agaricomycotina</taxon>
        <taxon>Agaricomycetes</taxon>
        <taxon>Agaricomycetidae</taxon>
        <taxon>Agaricales</taxon>
        <taxon>Agaricineae</taxon>
        <taxon>Strophariaceae</taxon>
        <taxon>Psilocybe</taxon>
    </lineage>
</organism>
<feature type="compositionally biased region" description="Low complexity" evidence="1">
    <location>
        <begin position="667"/>
        <end position="695"/>
    </location>
</feature>
<reference evidence="2 3" key="1">
    <citation type="journal article" date="2020" name="ISME J.">
        <title>Uncovering the hidden diversity of litter-decomposition mechanisms in mushroom-forming fungi.</title>
        <authorList>
            <person name="Floudas D."/>
            <person name="Bentzer J."/>
            <person name="Ahren D."/>
            <person name="Johansson T."/>
            <person name="Persson P."/>
            <person name="Tunlid A."/>
        </authorList>
    </citation>
    <scope>NUCLEOTIDE SEQUENCE [LARGE SCALE GENOMIC DNA]</scope>
    <source>
        <strain evidence="2 3">CBS 101986</strain>
    </source>
</reference>
<feature type="region of interest" description="Disordered" evidence="1">
    <location>
        <begin position="632"/>
        <end position="710"/>
    </location>
</feature>
<dbReference type="AlphaFoldDB" id="A0A8H5B7D4"/>
<accession>A0A8H5B7D4</accession>
<feature type="compositionally biased region" description="Basic and acidic residues" evidence="1">
    <location>
        <begin position="299"/>
        <end position="309"/>
    </location>
</feature>
<feature type="compositionally biased region" description="Pro residues" evidence="1">
    <location>
        <begin position="456"/>
        <end position="470"/>
    </location>
</feature>
<feature type="region of interest" description="Disordered" evidence="1">
    <location>
        <begin position="760"/>
        <end position="781"/>
    </location>
</feature>
<feature type="compositionally biased region" description="Low complexity" evidence="1">
    <location>
        <begin position="387"/>
        <end position="400"/>
    </location>
</feature>
<evidence type="ECO:0000256" key="1">
    <source>
        <dbReference type="SAM" id="MobiDB-lite"/>
    </source>
</evidence>
<feature type="region of interest" description="Disordered" evidence="1">
    <location>
        <begin position="452"/>
        <end position="504"/>
    </location>
</feature>
<feature type="compositionally biased region" description="Low complexity" evidence="1">
    <location>
        <begin position="151"/>
        <end position="163"/>
    </location>
</feature>
<evidence type="ECO:0000313" key="2">
    <source>
        <dbReference type="EMBL" id="KAF5317949.1"/>
    </source>
</evidence>